<sequence length="260" mass="29869">MKILSSKRRDFMRNAGLAAAAAFTPGMTFSQKADAVEEELEKRLQLAQASGGMGAAAQSAEILAPPAMPAKPTIEDFLRLRFYYAPGGGIKQNSHMLQSANLALEAGYPENVVVACALHDSGMYIRRSDHGHWGSELLEGYVDEEIVWAIKYHQSLRFFADPDYNYTYPEMYVRMFGEDYVPDEYQRQHAEYAKKHKWYPTARFITLNDLYAWDKDARIDFEPIIELVMRNFKTPKEGLGFDNSHNAHFWRSLIWPNRRV</sequence>
<organism evidence="1">
    <name type="scientific">marine metagenome</name>
    <dbReference type="NCBI Taxonomy" id="408172"/>
    <lineage>
        <taxon>unclassified sequences</taxon>
        <taxon>metagenomes</taxon>
        <taxon>ecological metagenomes</taxon>
    </lineage>
</organism>
<dbReference type="InterPro" id="IPR019546">
    <property type="entry name" value="TAT_signal_bac_arc"/>
</dbReference>
<evidence type="ECO:0000313" key="1">
    <source>
        <dbReference type="EMBL" id="SVA30360.1"/>
    </source>
</evidence>
<name>A0A381UQL9_9ZZZZ</name>
<dbReference type="InterPro" id="IPR006311">
    <property type="entry name" value="TAT_signal"/>
</dbReference>
<dbReference type="EMBL" id="UINC01006912">
    <property type="protein sequence ID" value="SVA30360.1"/>
    <property type="molecule type" value="Genomic_DNA"/>
</dbReference>
<dbReference type="Gene3D" id="1.10.3210.10">
    <property type="entry name" value="Hypothetical protein af1432"/>
    <property type="match status" value="1"/>
</dbReference>
<proteinExistence type="predicted"/>
<protein>
    <recommendedName>
        <fullName evidence="2">HD domain-containing protein</fullName>
    </recommendedName>
</protein>
<evidence type="ECO:0008006" key="2">
    <source>
        <dbReference type="Google" id="ProtNLM"/>
    </source>
</evidence>
<dbReference type="SUPFAM" id="SSF109604">
    <property type="entry name" value="HD-domain/PDEase-like"/>
    <property type="match status" value="1"/>
</dbReference>
<dbReference type="PROSITE" id="PS51318">
    <property type="entry name" value="TAT"/>
    <property type="match status" value="1"/>
</dbReference>
<gene>
    <name evidence="1" type="ORF">METZ01_LOCUS83214</name>
</gene>
<dbReference type="AlphaFoldDB" id="A0A381UQL9"/>
<dbReference type="NCBIfam" id="TIGR01409">
    <property type="entry name" value="TAT_signal_seq"/>
    <property type="match status" value="1"/>
</dbReference>
<reference evidence="1" key="1">
    <citation type="submission" date="2018-05" db="EMBL/GenBank/DDBJ databases">
        <authorList>
            <person name="Lanie J.A."/>
            <person name="Ng W.-L."/>
            <person name="Kazmierczak K.M."/>
            <person name="Andrzejewski T.M."/>
            <person name="Davidsen T.M."/>
            <person name="Wayne K.J."/>
            <person name="Tettelin H."/>
            <person name="Glass J.I."/>
            <person name="Rusch D."/>
            <person name="Podicherti R."/>
            <person name="Tsui H.-C.T."/>
            <person name="Winkler M.E."/>
        </authorList>
    </citation>
    <scope>NUCLEOTIDE SEQUENCE</scope>
</reference>
<accession>A0A381UQL9</accession>